<keyword evidence="1" id="KW-0812">Transmembrane</keyword>
<gene>
    <name evidence="2" type="ORF">WNY58_01395</name>
</gene>
<name>A0ABU9TMU1_9GAMM</name>
<keyword evidence="3" id="KW-1185">Reference proteome</keyword>
<keyword evidence="1" id="KW-0472">Membrane</keyword>
<reference evidence="2 3" key="1">
    <citation type="submission" date="2024-03" db="EMBL/GenBank/DDBJ databases">
        <title>Community enrichment and isolation of bacterial strains for fucoidan degradation.</title>
        <authorList>
            <person name="Sichert A."/>
        </authorList>
    </citation>
    <scope>NUCLEOTIDE SEQUENCE [LARGE SCALE GENOMIC DNA]</scope>
    <source>
        <strain evidence="2 3">AS76</strain>
    </source>
</reference>
<feature type="transmembrane region" description="Helical" evidence="1">
    <location>
        <begin position="92"/>
        <end position="109"/>
    </location>
</feature>
<dbReference type="Proteomes" id="UP001449225">
    <property type="component" value="Unassembled WGS sequence"/>
</dbReference>
<organism evidence="2 3">
    <name type="scientific">Neptuniibacter pectenicola</name>
    <dbReference type="NCBI Taxonomy" id="1806669"/>
    <lineage>
        <taxon>Bacteria</taxon>
        <taxon>Pseudomonadati</taxon>
        <taxon>Pseudomonadota</taxon>
        <taxon>Gammaproteobacteria</taxon>
        <taxon>Oceanospirillales</taxon>
        <taxon>Oceanospirillaceae</taxon>
        <taxon>Neptuniibacter</taxon>
    </lineage>
</organism>
<feature type="transmembrane region" description="Helical" evidence="1">
    <location>
        <begin position="28"/>
        <end position="44"/>
    </location>
</feature>
<comment type="caution">
    <text evidence="2">The sequence shown here is derived from an EMBL/GenBank/DDBJ whole genome shotgun (WGS) entry which is preliminary data.</text>
</comment>
<dbReference type="Pfam" id="PF06961">
    <property type="entry name" value="DUF1294"/>
    <property type="match status" value="1"/>
</dbReference>
<dbReference type="EMBL" id="JBBMRA010000001">
    <property type="protein sequence ID" value="MEM5535034.1"/>
    <property type="molecule type" value="Genomic_DNA"/>
</dbReference>
<keyword evidence="1" id="KW-1133">Transmembrane helix</keyword>
<dbReference type="RefSeq" id="WP_342853476.1">
    <property type="nucleotide sequence ID" value="NZ_JBBMRA010000001.1"/>
</dbReference>
<evidence type="ECO:0000313" key="2">
    <source>
        <dbReference type="EMBL" id="MEM5535034.1"/>
    </source>
</evidence>
<accession>A0ABU9TMU1</accession>
<dbReference type="InterPro" id="IPR010718">
    <property type="entry name" value="DUF1294"/>
</dbReference>
<evidence type="ECO:0000256" key="1">
    <source>
        <dbReference type="SAM" id="Phobius"/>
    </source>
</evidence>
<feature type="transmembrane region" description="Helical" evidence="1">
    <location>
        <begin position="121"/>
        <end position="142"/>
    </location>
</feature>
<proteinExistence type="predicted"/>
<evidence type="ECO:0000313" key="3">
    <source>
        <dbReference type="Proteomes" id="UP001449225"/>
    </source>
</evidence>
<protein>
    <submittedName>
        <fullName evidence="2">DUF1294 domain-containing protein</fullName>
    </submittedName>
</protein>
<sequence length="151" mass="17002">MKQFYCSTLLLFIGLVSSYWFGYTPALLGLLYLLASLIAYYLYAKDKKAAINGMWRVPENTLHLSALLGGWPGAMVAQQRLRHKTKKTRFRLVFYLTFLINIGFVLWLHTPAGSQKLHTSVYTLASFAGGLFGGGQVLTVLLQLTRFHVIP</sequence>